<comment type="caution">
    <text evidence="3">The sequence shown here is derived from an EMBL/GenBank/DDBJ whole genome shotgun (WGS) entry which is preliminary data.</text>
</comment>
<evidence type="ECO:0000313" key="4">
    <source>
        <dbReference type="Proteomes" id="UP000518752"/>
    </source>
</evidence>
<feature type="compositionally biased region" description="Low complexity" evidence="1">
    <location>
        <begin position="253"/>
        <end position="284"/>
    </location>
</feature>
<sequence length="931" mass="100865">MDSTGNGNHCSFVLLAEFDIIEGAQLKYQFPQPCGVDESVLAMSMLPDGAETQLDDWTIFFLNQTEFNTIEPVLALESDSYTDDGEEEKKKELLCVLNLVRTKHDKSLDRGARVLALAICTRHPFIQIFKPVLLIALDDYLANPSQDVLARLFDAVNALDLAAAPVLSRDEKLVMRISERKDIFAEKHKYLGPTQTLHRSTNSDASIPERPPTRPSNPTPVPDLDSIPNTTGTGDVSFVWVGDDSSVDGSLAGGSDYTTDGGSTIVGSSRARSSTDASSSSSSSHLHLPRVPITRSGSSYGSHESQATKIGPASYMGSGMQDTHFFTTTVEYNDHKLPIKMPLSTFSEEVGDYSLINLIRTFSQLSSSSSSSSATASYVSPIHPHLHTSGSSTHPIIILFNALVTGKNIIFLGHRRPAGDVSLFVLAACALGSGCGAVLRGFVGRAFPYANLNNRDEWESVPAYIAGVTNPIFETSRSWDLLCDISTGTVTISKDIWQKWPAGPGVGMNSSFGGISGSGSLIAPILTRTGTLKAEVLMNDDAQIQKDGGQPAKGDVKYASTLSADAANSADNVFIEDIKTAIEYHYGESLVRVRFMEYVMRFVRLASRYEEETVLSSSSSSVNFAPSDSTNPLLANAKTKIGYPSLSFKESHIASGLSHLGQLGSGVVFNDETLGLKELVANAHRIEGWKGTTSYKYYIADFQDHVANSPIRNMDVLHQITRLRHASGPKKMGDAEAYAIFRSLADGVKAYDQVVELLSYLTPHSGGLLPLAFGLFHQRESVRDATVDLFNRLRVYPVGVLYLQSLNHFQRFAYVRLAHAKESRSAAIAAGASIQTAQQTPYPSTTPMSNFNPPNNSNNVDSNHYPSPYLISNNSNNHHQPNYSAITFGRTHSNSSASTHMSYGSPFGSAASSSVGPMSTSYNESRLNGAY</sequence>
<dbReference type="Pfam" id="PF07792">
    <property type="entry name" value="Afi1"/>
    <property type="match status" value="1"/>
</dbReference>
<feature type="compositionally biased region" description="Polar residues" evidence="1">
    <location>
        <begin position="910"/>
        <end position="931"/>
    </location>
</feature>
<dbReference type="InterPro" id="IPR052809">
    <property type="entry name" value="Actin_polarity_regulatory"/>
</dbReference>
<feature type="compositionally biased region" description="Polar residues" evidence="1">
    <location>
        <begin position="194"/>
        <end position="205"/>
    </location>
</feature>
<feature type="compositionally biased region" description="Low complexity" evidence="1">
    <location>
        <begin position="836"/>
        <end position="863"/>
    </location>
</feature>
<dbReference type="AlphaFoldDB" id="A0A8H5HDR4"/>
<name>A0A8H5HDR4_9AGAR</name>
<dbReference type="PANTHER" id="PTHR28245:SF1">
    <property type="entry name" value="ARF3-INTERACTING PROTEIN 1"/>
    <property type="match status" value="1"/>
</dbReference>
<feature type="domain" description="UDENN" evidence="2">
    <location>
        <begin position="11"/>
        <end position="680"/>
    </location>
</feature>
<dbReference type="InterPro" id="IPR012860">
    <property type="entry name" value="Afi1_N"/>
</dbReference>
<keyword evidence="4" id="KW-1185">Reference proteome</keyword>
<dbReference type="PANTHER" id="PTHR28245">
    <property type="entry name" value="ARF3-INTERACTING PROTEIN 1"/>
    <property type="match status" value="1"/>
</dbReference>
<accession>A0A8H5HDR4</accession>
<protein>
    <recommendedName>
        <fullName evidence="2">UDENN domain-containing protein</fullName>
    </recommendedName>
</protein>
<proteinExistence type="predicted"/>
<dbReference type="OrthoDB" id="66409at2759"/>
<gene>
    <name evidence="3" type="ORF">D9757_009432</name>
</gene>
<organism evidence="3 4">
    <name type="scientific">Collybiopsis confluens</name>
    <dbReference type="NCBI Taxonomy" id="2823264"/>
    <lineage>
        <taxon>Eukaryota</taxon>
        <taxon>Fungi</taxon>
        <taxon>Dikarya</taxon>
        <taxon>Basidiomycota</taxon>
        <taxon>Agaricomycotina</taxon>
        <taxon>Agaricomycetes</taxon>
        <taxon>Agaricomycetidae</taxon>
        <taxon>Agaricales</taxon>
        <taxon>Marasmiineae</taxon>
        <taxon>Omphalotaceae</taxon>
        <taxon>Collybiopsis</taxon>
    </lineage>
</organism>
<dbReference type="EMBL" id="JAACJN010000061">
    <property type="protein sequence ID" value="KAF5381150.1"/>
    <property type="molecule type" value="Genomic_DNA"/>
</dbReference>
<feature type="compositionally biased region" description="Pro residues" evidence="1">
    <location>
        <begin position="209"/>
        <end position="221"/>
    </location>
</feature>
<feature type="compositionally biased region" description="Polar residues" evidence="1">
    <location>
        <begin position="295"/>
        <end position="308"/>
    </location>
</feature>
<evidence type="ECO:0000313" key="3">
    <source>
        <dbReference type="EMBL" id="KAF5381150.1"/>
    </source>
</evidence>
<evidence type="ECO:0000256" key="1">
    <source>
        <dbReference type="SAM" id="MobiDB-lite"/>
    </source>
</evidence>
<feature type="region of interest" description="Disordered" evidence="1">
    <location>
        <begin position="836"/>
        <end position="864"/>
    </location>
</feature>
<reference evidence="3 4" key="1">
    <citation type="journal article" date="2020" name="ISME J.">
        <title>Uncovering the hidden diversity of litter-decomposition mechanisms in mushroom-forming fungi.</title>
        <authorList>
            <person name="Floudas D."/>
            <person name="Bentzer J."/>
            <person name="Ahren D."/>
            <person name="Johansson T."/>
            <person name="Persson P."/>
            <person name="Tunlid A."/>
        </authorList>
    </citation>
    <scope>NUCLEOTIDE SEQUENCE [LARGE SCALE GENOMIC DNA]</scope>
    <source>
        <strain evidence="3 4">CBS 406.79</strain>
    </source>
</reference>
<feature type="region of interest" description="Disordered" evidence="1">
    <location>
        <begin position="895"/>
        <end position="931"/>
    </location>
</feature>
<dbReference type="GO" id="GO:0005886">
    <property type="term" value="C:plasma membrane"/>
    <property type="evidence" value="ECO:0007669"/>
    <property type="project" value="TreeGrafter"/>
</dbReference>
<dbReference type="Pfam" id="PF08616">
    <property type="entry name" value="SPA"/>
    <property type="match status" value="1"/>
</dbReference>
<dbReference type="Proteomes" id="UP000518752">
    <property type="component" value="Unassembled WGS sequence"/>
</dbReference>
<dbReference type="PROSITE" id="PS50211">
    <property type="entry name" value="DENN"/>
    <property type="match status" value="1"/>
</dbReference>
<feature type="region of interest" description="Disordered" evidence="1">
    <location>
        <begin position="194"/>
        <end position="228"/>
    </location>
</feature>
<dbReference type="InterPro" id="IPR037516">
    <property type="entry name" value="Tripartite_DENN"/>
</dbReference>
<dbReference type="GO" id="GO:0051666">
    <property type="term" value="P:actin cortical patch localization"/>
    <property type="evidence" value="ECO:0007669"/>
    <property type="project" value="TreeGrafter"/>
</dbReference>
<feature type="region of interest" description="Disordered" evidence="1">
    <location>
        <begin position="250"/>
        <end position="314"/>
    </location>
</feature>
<evidence type="ECO:0000259" key="2">
    <source>
        <dbReference type="PROSITE" id="PS50211"/>
    </source>
</evidence>